<feature type="transmembrane region" description="Helical" evidence="1">
    <location>
        <begin position="29"/>
        <end position="51"/>
    </location>
</feature>
<evidence type="ECO:0000256" key="1">
    <source>
        <dbReference type="SAM" id="Phobius"/>
    </source>
</evidence>
<dbReference type="Proteomes" id="UP000178744">
    <property type="component" value="Unassembled WGS sequence"/>
</dbReference>
<evidence type="ECO:0008006" key="4">
    <source>
        <dbReference type="Google" id="ProtNLM"/>
    </source>
</evidence>
<keyword evidence="1" id="KW-0812">Transmembrane</keyword>
<dbReference type="EMBL" id="MHIY01000006">
    <property type="protein sequence ID" value="OGY60187.1"/>
    <property type="molecule type" value="Genomic_DNA"/>
</dbReference>
<evidence type="ECO:0000313" key="2">
    <source>
        <dbReference type="EMBL" id="OGY60187.1"/>
    </source>
</evidence>
<sequence>MNDFLKNTRGGQYLRLPLAQLVTNRSGQVLLEAVIALSIMTVGMLGIFTVLSNSIGASRVSTNQEIAINLAAEGIEVVKSILDKNALLGVAWNLGMTGCGNGCSVQFNSLVLGSSQTNPLKFDPSTGFYGYSNGTNTVFKRQMAIIGIPPGSPSELKVTSTVSWLDRGGIPFSIVLEDRFFDWR</sequence>
<proteinExistence type="predicted"/>
<gene>
    <name evidence="2" type="ORF">A3B23_04000</name>
</gene>
<keyword evidence="1" id="KW-1133">Transmembrane helix</keyword>
<dbReference type="AlphaFoldDB" id="A0A1G1Z980"/>
<dbReference type="STRING" id="1797690.A3B23_04000"/>
<comment type="caution">
    <text evidence="2">The sequence shown here is derived from an EMBL/GenBank/DDBJ whole genome shotgun (WGS) entry which is preliminary data.</text>
</comment>
<evidence type="ECO:0000313" key="3">
    <source>
        <dbReference type="Proteomes" id="UP000178744"/>
    </source>
</evidence>
<name>A0A1G1Z980_9BACT</name>
<protein>
    <recommendedName>
        <fullName evidence="4">Type 4 fimbrial biogenesis protein PilX N-terminal domain-containing protein</fullName>
    </recommendedName>
</protein>
<organism evidence="2 3">
    <name type="scientific">Candidatus Colwellbacteria bacterium RIFCSPLOWO2_01_FULL_48_10</name>
    <dbReference type="NCBI Taxonomy" id="1797690"/>
    <lineage>
        <taxon>Bacteria</taxon>
        <taxon>Candidatus Colwelliibacteriota</taxon>
    </lineage>
</organism>
<accession>A0A1G1Z980</accession>
<keyword evidence="1" id="KW-0472">Membrane</keyword>
<reference evidence="2 3" key="1">
    <citation type="journal article" date="2016" name="Nat. Commun.">
        <title>Thousands of microbial genomes shed light on interconnected biogeochemical processes in an aquifer system.</title>
        <authorList>
            <person name="Anantharaman K."/>
            <person name="Brown C.T."/>
            <person name="Hug L.A."/>
            <person name="Sharon I."/>
            <person name="Castelle C.J."/>
            <person name="Probst A.J."/>
            <person name="Thomas B.C."/>
            <person name="Singh A."/>
            <person name="Wilkins M.J."/>
            <person name="Karaoz U."/>
            <person name="Brodie E.L."/>
            <person name="Williams K.H."/>
            <person name="Hubbard S.S."/>
            <person name="Banfield J.F."/>
        </authorList>
    </citation>
    <scope>NUCLEOTIDE SEQUENCE [LARGE SCALE GENOMIC DNA]</scope>
</reference>